<accession>A0A0G1CCE3</accession>
<name>A0A0G1CCE3_9BACT</name>
<proteinExistence type="predicted"/>
<dbReference type="EMBL" id="LCDO01000014">
    <property type="protein sequence ID" value="KKS56361.1"/>
    <property type="molecule type" value="Genomic_DNA"/>
</dbReference>
<reference evidence="2 3" key="1">
    <citation type="journal article" date="2015" name="Nature">
        <title>rRNA introns, odd ribosomes, and small enigmatic genomes across a large radiation of phyla.</title>
        <authorList>
            <person name="Brown C.T."/>
            <person name="Hug L.A."/>
            <person name="Thomas B.C."/>
            <person name="Sharon I."/>
            <person name="Castelle C.J."/>
            <person name="Singh A."/>
            <person name="Wilkins M.J."/>
            <person name="Williams K.H."/>
            <person name="Banfield J.F."/>
        </authorList>
    </citation>
    <scope>NUCLEOTIDE SEQUENCE [LARGE SCALE GENOMIC DNA]</scope>
</reference>
<dbReference type="AlphaFoldDB" id="A0A0G1CCE3"/>
<feature type="compositionally biased region" description="Basic and acidic residues" evidence="1">
    <location>
        <begin position="168"/>
        <end position="178"/>
    </location>
</feature>
<sequence length="242" mass="26337">MTTEIATATGGITEFRAGVDDLINRRSYFISRVLPILAVNADFYVIKGRRSLSKGGAEKLLSVYGLTAIFHKDSETLESFGKTEGVVAYVCTLKRGDNIVGQGRGAAVAKSNGGDINKTIKMAQKSSFIDAVIRTTGLSDIFTQDLESMPEFAIQSHTAIEEASVADDPHYPYERSGNEESEEGAEMEPVPASERQISYLRDLAMQNLDEGAEKEQYMANIESLSRSDCSEAIKGMLAMVGR</sequence>
<evidence type="ECO:0000313" key="3">
    <source>
        <dbReference type="Proteomes" id="UP000034837"/>
    </source>
</evidence>
<evidence type="ECO:0000256" key="1">
    <source>
        <dbReference type="SAM" id="MobiDB-lite"/>
    </source>
</evidence>
<gene>
    <name evidence="2" type="ORF">UV20_C0014G0006</name>
</gene>
<comment type="caution">
    <text evidence="2">The sequence shown here is derived from an EMBL/GenBank/DDBJ whole genome shotgun (WGS) entry which is preliminary data.</text>
</comment>
<protein>
    <submittedName>
        <fullName evidence="2">Uncharacterized protein</fullName>
    </submittedName>
</protein>
<feature type="region of interest" description="Disordered" evidence="1">
    <location>
        <begin position="168"/>
        <end position="192"/>
    </location>
</feature>
<organism evidence="2 3">
    <name type="scientific">Candidatus Magasanikbacteria bacterium GW2011_GWA2_42_32</name>
    <dbReference type="NCBI Taxonomy" id="1619039"/>
    <lineage>
        <taxon>Bacteria</taxon>
        <taxon>Candidatus Magasanikiibacteriota</taxon>
    </lineage>
</organism>
<dbReference type="Proteomes" id="UP000034837">
    <property type="component" value="Unassembled WGS sequence"/>
</dbReference>
<evidence type="ECO:0000313" key="2">
    <source>
        <dbReference type="EMBL" id="KKS56361.1"/>
    </source>
</evidence>